<comment type="caution">
    <text evidence="2">The sequence shown here is derived from an EMBL/GenBank/DDBJ whole genome shotgun (WGS) entry which is preliminary data.</text>
</comment>
<evidence type="ECO:0000256" key="1">
    <source>
        <dbReference type="SAM" id="Phobius"/>
    </source>
</evidence>
<protein>
    <submittedName>
        <fullName evidence="2">Uncharacterized protein</fullName>
    </submittedName>
</protein>
<name>A0A9P4PUY9_9PLEO</name>
<accession>A0A9P4PUY9</accession>
<organism evidence="2 3">
    <name type="scientific">Karstenula rhodostoma CBS 690.94</name>
    <dbReference type="NCBI Taxonomy" id="1392251"/>
    <lineage>
        <taxon>Eukaryota</taxon>
        <taxon>Fungi</taxon>
        <taxon>Dikarya</taxon>
        <taxon>Ascomycota</taxon>
        <taxon>Pezizomycotina</taxon>
        <taxon>Dothideomycetes</taxon>
        <taxon>Pleosporomycetidae</taxon>
        <taxon>Pleosporales</taxon>
        <taxon>Massarineae</taxon>
        <taxon>Didymosphaeriaceae</taxon>
        <taxon>Karstenula</taxon>
    </lineage>
</organism>
<dbReference type="AlphaFoldDB" id="A0A9P4PUY9"/>
<reference evidence="2" key="1">
    <citation type="journal article" date="2020" name="Stud. Mycol.">
        <title>101 Dothideomycetes genomes: a test case for predicting lifestyles and emergence of pathogens.</title>
        <authorList>
            <person name="Haridas S."/>
            <person name="Albert R."/>
            <person name="Binder M."/>
            <person name="Bloem J."/>
            <person name="Labutti K."/>
            <person name="Salamov A."/>
            <person name="Andreopoulos B."/>
            <person name="Baker S."/>
            <person name="Barry K."/>
            <person name="Bills G."/>
            <person name="Bluhm B."/>
            <person name="Cannon C."/>
            <person name="Castanera R."/>
            <person name="Culley D."/>
            <person name="Daum C."/>
            <person name="Ezra D."/>
            <person name="Gonzalez J."/>
            <person name="Henrissat B."/>
            <person name="Kuo A."/>
            <person name="Liang C."/>
            <person name="Lipzen A."/>
            <person name="Lutzoni F."/>
            <person name="Magnuson J."/>
            <person name="Mondo S."/>
            <person name="Nolan M."/>
            <person name="Ohm R."/>
            <person name="Pangilinan J."/>
            <person name="Park H.-J."/>
            <person name="Ramirez L."/>
            <person name="Alfaro M."/>
            <person name="Sun H."/>
            <person name="Tritt A."/>
            <person name="Yoshinaga Y."/>
            <person name="Zwiers L.-H."/>
            <person name="Turgeon B."/>
            <person name="Goodwin S."/>
            <person name="Spatafora J."/>
            <person name="Crous P."/>
            <person name="Grigoriev I."/>
        </authorList>
    </citation>
    <scope>NUCLEOTIDE SEQUENCE</scope>
    <source>
        <strain evidence="2">CBS 690.94</strain>
    </source>
</reference>
<sequence>MQVGKWARAAMIQGPRCQIRSSLIIIIIIIIMVLYNSSPISFVPRIVEVSPQLHNEGKQHQQHSRISTHVAIASIE</sequence>
<dbReference type="Proteomes" id="UP000799764">
    <property type="component" value="Unassembled WGS sequence"/>
</dbReference>
<keyword evidence="1" id="KW-1133">Transmembrane helix</keyword>
<evidence type="ECO:0000313" key="2">
    <source>
        <dbReference type="EMBL" id="KAF2450722.1"/>
    </source>
</evidence>
<proteinExistence type="predicted"/>
<keyword evidence="1" id="KW-0812">Transmembrane</keyword>
<dbReference type="EMBL" id="MU001493">
    <property type="protein sequence ID" value="KAF2450722.1"/>
    <property type="molecule type" value="Genomic_DNA"/>
</dbReference>
<feature type="transmembrane region" description="Helical" evidence="1">
    <location>
        <begin position="21"/>
        <end position="38"/>
    </location>
</feature>
<evidence type="ECO:0000313" key="3">
    <source>
        <dbReference type="Proteomes" id="UP000799764"/>
    </source>
</evidence>
<keyword evidence="1" id="KW-0472">Membrane</keyword>
<gene>
    <name evidence="2" type="ORF">P171DRAFT_144975</name>
</gene>
<keyword evidence="3" id="KW-1185">Reference proteome</keyword>